<evidence type="ECO:0000256" key="3">
    <source>
        <dbReference type="ARBA" id="ARBA00022833"/>
    </source>
</evidence>
<evidence type="ECO:0000259" key="10">
    <source>
        <dbReference type="Pfam" id="PF00105"/>
    </source>
</evidence>
<dbReference type="EMBL" id="CAJPEX010000372">
    <property type="protein sequence ID" value="CAG0915363.1"/>
    <property type="molecule type" value="Genomic_DNA"/>
</dbReference>
<evidence type="ECO:0000256" key="1">
    <source>
        <dbReference type="ARBA" id="ARBA00022723"/>
    </source>
</evidence>
<dbReference type="AlphaFoldDB" id="A0A7R9BJ53"/>
<evidence type="ECO:0000313" key="12">
    <source>
        <dbReference type="Proteomes" id="UP000678499"/>
    </source>
</evidence>
<dbReference type="GO" id="GO:0030154">
    <property type="term" value="P:cell differentiation"/>
    <property type="evidence" value="ECO:0007669"/>
    <property type="project" value="TreeGrafter"/>
</dbReference>
<dbReference type="GO" id="GO:0005634">
    <property type="term" value="C:nucleus"/>
    <property type="evidence" value="ECO:0007669"/>
    <property type="project" value="UniProtKB-ARBA"/>
</dbReference>
<dbReference type="OrthoDB" id="6355676at2759"/>
<dbReference type="SUPFAM" id="SSF47095">
    <property type="entry name" value="HMG-box"/>
    <property type="match status" value="1"/>
</dbReference>
<feature type="compositionally biased region" description="Polar residues" evidence="9">
    <location>
        <begin position="188"/>
        <end position="211"/>
    </location>
</feature>
<dbReference type="Gene3D" id="3.30.50.10">
    <property type="entry name" value="Erythroid Transcription Factor GATA-1, subunit A"/>
    <property type="match status" value="1"/>
</dbReference>
<dbReference type="InterPro" id="IPR036910">
    <property type="entry name" value="HMG_box_dom_sf"/>
</dbReference>
<evidence type="ECO:0000256" key="4">
    <source>
        <dbReference type="ARBA" id="ARBA00023015"/>
    </source>
</evidence>
<feature type="region of interest" description="Disordered" evidence="9">
    <location>
        <begin position="155"/>
        <end position="211"/>
    </location>
</feature>
<evidence type="ECO:0000313" key="11">
    <source>
        <dbReference type="EMBL" id="CAD7275211.1"/>
    </source>
</evidence>
<feature type="domain" description="Nuclear receptor" evidence="10">
    <location>
        <begin position="37"/>
        <end position="85"/>
    </location>
</feature>
<accession>A0A7R9BJ53</accession>
<dbReference type="PANTHER" id="PTHR24082">
    <property type="entry name" value="NUCLEAR HORMONE RECEPTOR"/>
    <property type="match status" value="1"/>
</dbReference>
<dbReference type="GO" id="GO:0008270">
    <property type="term" value="F:zinc ion binding"/>
    <property type="evidence" value="ECO:0007669"/>
    <property type="project" value="UniProtKB-KW"/>
</dbReference>
<keyword evidence="3" id="KW-0862">Zinc</keyword>
<keyword evidence="2" id="KW-0863">Zinc-finger</keyword>
<evidence type="ECO:0000256" key="9">
    <source>
        <dbReference type="SAM" id="MobiDB-lite"/>
    </source>
</evidence>
<dbReference type="Pfam" id="PF00105">
    <property type="entry name" value="zf-C4"/>
    <property type="match status" value="1"/>
</dbReference>
<dbReference type="GO" id="GO:0004879">
    <property type="term" value="F:nuclear receptor activity"/>
    <property type="evidence" value="ECO:0007669"/>
    <property type="project" value="TreeGrafter"/>
</dbReference>
<organism evidence="11">
    <name type="scientific">Notodromas monacha</name>
    <dbReference type="NCBI Taxonomy" id="399045"/>
    <lineage>
        <taxon>Eukaryota</taxon>
        <taxon>Metazoa</taxon>
        <taxon>Ecdysozoa</taxon>
        <taxon>Arthropoda</taxon>
        <taxon>Crustacea</taxon>
        <taxon>Oligostraca</taxon>
        <taxon>Ostracoda</taxon>
        <taxon>Podocopa</taxon>
        <taxon>Podocopida</taxon>
        <taxon>Cypridocopina</taxon>
        <taxon>Cypridoidea</taxon>
        <taxon>Cyprididae</taxon>
        <taxon>Notodromas</taxon>
    </lineage>
</organism>
<keyword evidence="1" id="KW-0479">Metal-binding</keyword>
<keyword evidence="5" id="KW-0238">DNA-binding</keyword>
<reference evidence="11" key="1">
    <citation type="submission" date="2020-11" db="EMBL/GenBank/DDBJ databases">
        <authorList>
            <person name="Tran Van P."/>
        </authorList>
    </citation>
    <scope>NUCLEOTIDE SEQUENCE</scope>
</reference>
<dbReference type="GO" id="GO:0045944">
    <property type="term" value="P:positive regulation of transcription by RNA polymerase II"/>
    <property type="evidence" value="ECO:0007669"/>
    <property type="project" value="TreeGrafter"/>
</dbReference>
<dbReference type="PANTHER" id="PTHR24082:SF283">
    <property type="entry name" value="NUCLEAR HORMONE RECEPTOR HR96"/>
    <property type="match status" value="1"/>
</dbReference>
<dbReference type="InterPro" id="IPR001628">
    <property type="entry name" value="Znf_hrmn_rcpt"/>
</dbReference>
<keyword evidence="7" id="KW-0675">Receptor</keyword>
<dbReference type="InterPro" id="IPR013088">
    <property type="entry name" value="Znf_NHR/GATA"/>
</dbReference>
<evidence type="ECO:0000256" key="8">
    <source>
        <dbReference type="ARBA" id="ARBA00023242"/>
    </source>
</evidence>
<gene>
    <name evidence="11" type="ORF">NMOB1V02_LOCUS3011</name>
</gene>
<dbReference type="Proteomes" id="UP000678499">
    <property type="component" value="Unassembled WGS sequence"/>
</dbReference>
<feature type="compositionally biased region" description="Polar residues" evidence="9">
    <location>
        <begin position="162"/>
        <end position="171"/>
    </location>
</feature>
<sequence>MPRVAKDDKPKDRMTAYAFFLQACRNGQKKENPRLLFSRNSQRNALSDGRSSAVLSRTTVKVDAVTRRFCQRCRLRKCFDVGMKKEWIMSDEEKVKKKQKIEANRVRRLLDNGVVASGSTDLWTERRRYPSSEACQNGIRNEIYSRDEQLQQRASVDPVINSGGSTSSSIDNNAMNNESLLMSSLLSPQTEDGTCGRSTQMNSQQESGSSY</sequence>
<evidence type="ECO:0000256" key="7">
    <source>
        <dbReference type="ARBA" id="ARBA00023170"/>
    </source>
</evidence>
<dbReference type="GO" id="GO:0000122">
    <property type="term" value="P:negative regulation of transcription by RNA polymerase II"/>
    <property type="evidence" value="ECO:0007669"/>
    <property type="project" value="TreeGrafter"/>
</dbReference>
<keyword evidence="6" id="KW-0804">Transcription</keyword>
<keyword evidence="8" id="KW-0539">Nucleus</keyword>
<protein>
    <recommendedName>
        <fullName evidence="10">Nuclear receptor domain-containing protein</fullName>
    </recommendedName>
</protein>
<proteinExistence type="predicted"/>
<keyword evidence="4" id="KW-0805">Transcription regulation</keyword>
<feature type="compositionally biased region" description="Low complexity" evidence="9">
    <location>
        <begin position="172"/>
        <end position="187"/>
    </location>
</feature>
<dbReference type="PROSITE" id="PS51257">
    <property type="entry name" value="PROKAR_LIPOPROTEIN"/>
    <property type="match status" value="1"/>
</dbReference>
<dbReference type="EMBL" id="OA882409">
    <property type="protein sequence ID" value="CAD7275211.1"/>
    <property type="molecule type" value="Genomic_DNA"/>
</dbReference>
<evidence type="ECO:0000256" key="6">
    <source>
        <dbReference type="ARBA" id="ARBA00023163"/>
    </source>
</evidence>
<dbReference type="InterPro" id="IPR050234">
    <property type="entry name" value="Nuclear_hormone_rcpt_NR1"/>
</dbReference>
<dbReference type="GO" id="GO:0000978">
    <property type="term" value="F:RNA polymerase II cis-regulatory region sequence-specific DNA binding"/>
    <property type="evidence" value="ECO:0007669"/>
    <property type="project" value="TreeGrafter"/>
</dbReference>
<evidence type="ECO:0000256" key="5">
    <source>
        <dbReference type="ARBA" id="ARBA00023125"/>
    </source>
</evidence>
<name>A0A7R9BJ53_9CRUS</name>
<evidence type="ECO:0000256" key="2">
    <source>
        <dbReference type="ARBA" id="ARBA00022771"/>
    </source>
</evidence>
<keyword evidence="12" id="KW-1185">Reference proteome</keyword>
<dbReference type="SUPFAM" id="SSF57716">
    <property type="entry name" value="Glucocorticoid receptor-like (DNA-binding domain)"/>
    <property type="match status" value="1"/>
</dbReference>